<comment type="caution">
    <text evidence="2">The sequence shown here is derived from an EMBL/GenBank/DDBJ whole genome shotgun (WGS) entry which is preliminary data.</text>
</comment>
<evidence type="ECO:0000256" key="1">
    <source>
        <dbReference type="SAM" id="MobiDB-lite"/>
    </source>
</evidence>
<accession>A0A5S4G292</accession>
<evidence type="ECO:0008006" key="4">
    <source>
        <dbReference type="Google" id="ProtNLM"/>
    </source>
</evidence>
<dbReference type="InterPro" id="IPR025563">
    <property type="entry name" value="DUF4286"/>
</dbReference>
<evidence type="ECO:0000313" key="2">
    <source>
        <dbReference type="EMBL" id="TMR26511.1"/>
    </source>
</evidence>
<proteinExistence type="predicted"/>
<feature type="compositionally biased region" description="Basic and acidic residues" evidence="1">
    <location>
        <begin position="96"/>
        <end position="117"/>
    </location>
</feature>
<dbReference type="AlphaFoldDB" id="A0A5S4G292"/>
<sequence length="117" mass="13132">MNTAARWLLVVDVTVEESVEDDWNRWYDEVHLPEIAGCPGFVSGERYVSAAGGGRRYLSLYEIDDPAVLDGAEFRRRRGWSRFAPHVQATVRVYGRRAESGTEERAESGAGRAEARS</sequence>
<dbReference type="RefSeq" id="WP_138641893.1">
    <property type="nucleotide sequence ID" value="NZ_JASWDG010000047.1"/>
</dbReference>
<organism evidence="2 3">
    <name type="scientific">Actinomadura geliboluensis</name>
    <dbReference type="NCBI Taxonomy" id="882440"/>
    <lineage>
        <taxon>Bacteria</taxon>
        <taxon>Bacillati</taxon>
        <taxon>Actinomycetota</taxon>
        <taxon>Actinomycetes</taxon>
        <taxon>Streptosporangiales</taxon>
        <taxon>Thermomonosporaceae</taxon>
        <taxon>Actinomadura</taxon>
    </lineage>
</organism>
<name>A0A5S4G292_9ACTN</name>
<gene>
    <name evidence="2" type="ORF">ETD96_41120</name>
</gene>
<evidence type="ECO:0000313" key="3">
    <source>
        <dbReference type="Proteomes" id="UP000305238"/>
    </source>
</evidence>
<dbReference type="EMBL" id="VCKZ01000554">
    <property type="protein sequence ID" value="TMR26511.1"/>
    <property type="molecule type" value="Genomic_DNA"/>
</dbReference>
<dbReference type="Pfam" id="PF14114">
    <property type="entry name" value="DUF4286"/>
    <property type="match status" value="1"/>
</dbReference>
<feature type="region of interest" description="Disordered" evidence="1">
    <location>
        <begin position="95"/>
        <end position="117"/>
    </location>
</feature>
<dbReference type="Proteomes" id="UP000305238">
    <property type="component" value="Unassembled WGS sequence"/>
</dbReference>
<dbReference type="OrthoDB" id="3481501at2"/>
<reference evidence="2 3" key="1">
    <citation type="submission" date="2019-05" db="EMBL/GenBank/DDBJ databases">
        <title>Draft genome sequence of Actinomadura geliboluensis A8036.</title>
        <authorList>
            <person name="Saricaoglu S."/>
            <person name="Isik K."/>
        </authorList>
    </citation>
    <scope>NUCLEOTIDE SEQUENCE [LARGE SCALE GENOMIC DNA]</scope>
    <source>
        <strain evidence="2 3">A8036</strain>
    </source>
</reference>
<keyword evidence="3" id="KW-1185">Reference proteome</keyword>
<protein>
    <recommendedName>
        <fullName evidence="4">DUF4286 family protein</fullName>
    </recommendedName>
</protein>